<evidence type="ECO:0000313" key="4">
    <source>
        <dbReference type="Proteomes" id="UP000799423"/>
    </source>
</evidence>
<reference evidence="3" key="1">
    <citation type="submission" date="2020-01" db="EMBL/GenBank/DDBJ databases">
        <authorList>
            <consortium name="DOE Joint Genome Institute"/>
            <person name="Haridas S."/>
            <person name="Albert R."/>
            <person name="Binder M."/>
            <person name="Bloem J."/>
            <person name="Labutti K."/>
            <person name="Salamov A."/>
            <person name="Andreopoulos B."/>
            <person name="Baker S.E."/>
            <person name="Barry K."/>
            <person name="Bills G."/>
            <person name="Bluhm B.H."/>
            <person name="Cannon C."/>
            <person name="Castanera R."/>
            <person name="Culley D.E."/>
            <person name="Daum C."/>
            <person name="Ezra D."/>
            <person name="Gonzalez J.B."/>
            <person name="Henrissat B."/>
            <person name="Kuo A."/>
            <person name="Liang C."/>
            <person name="Lipzen A."/>
            <person name="Lutzoni F."/>
            <person name="Magnuson J."/>
            <person name="Mondo S."/>
            <person name="Nolan M."/>
            <person name="Ohm R."/>
            <person name="Pangilinan J."/>
            <person name="Park H.-J."/>
            <person name="Ramirez L."/>
            <person name="Alfaro M."/>
            <person name="Sun H."/>
            <person name="Tritt A."/>
            <person name="Yoshinaga Y."/>
            <person name="Zwiers L.-H."/>
            <person name="Turgeon B.G."/>
            <person name="Goodwin S.B."/>
            <person name="Spatafora J.W."/>
            <person name="Crous P.W."/>
            <person name="Grigoriev I.V."/>
        </authorList>
    </citation>
    <scope>NUCLEOTIDE SEQUENCE</scope>
    <source>
        <strain evidence="3">IPT5</strain>
    </source>
</reference>
<dbReference type="SUPFAM" id="SSF48264">
    <property type="entry name" value="Cytochrome P450"/>
    <property type="match status" value="1"/>
</dbReference>
<keyword evidence="2" id="KW-1133">Transmembrane helix</keyword>
<dbReference type="InterPro" id="IPR036396">
    <property type="entry name" value="Cyt_P450_sf"/>
</dbReference>
<dbReference type="Gene3D" id="1.10.630.10">
    <property type="entry name" value="Cytochrome P450"/>
    <property type="match status" value="1"/>
</dbReference>
<dbReference type="PANTHER" id="PTHR24305:SF147">
    <property type="entry name" value="P450, PUTATIVE (EUROFUNG)-RELATED"/>
    <property type="match status" value="1"/>
</dbReference>
<dbReference type="PANTHER" id="PTHR24305">
    <property type="entry name" value="CYTOCHROME P450"/>
    <property type="match status" value="1"/>
</dbReference>
<dbReference type="InterPro" id="IPR002401">
    <property type="entry name" value="Cyt_P450_E_grp-I"/>
</dbReference>
<name>A0A6A7AZ14_9PLEO</name>
<dbReference type="InterPro" id="IPR001128">
    <property type="entry name" value="Cyt_P450"/>
</dbReference>
<sequence>MIASHLSNVTTQDLLICMIYTLCIYLLSISLYRIFFHPLAKYPGPLSYKLSGWPLLWQAYTGNRHIWHLKDHEKYGPIVRIAPNTLSFTTASALHTIYAPSRTANVQKGEWYKTFDIAAGSYSSFTETDREKHAIKRRWMGPVFSTESLKVNEPLVLRVIERFCETLRPVGEEWGGNWDMGEMSTYLGFDIMGSLVFGCEFESVQGGERDLAKSVLPASMLMYWISYLPPVFLVRPLLRTKLFEMIGGKSVADNNRLIDYASSQVHARISDSGEKRARKSDFLSSLVGTQDTKTGWELSLADLTTEALNMMNAGADPFSSILAAAFFYLLQNPDTLTRATHEVRSTFPSPSSIINGPDLNSCTYLYACIEETLRLAAPVPSHLPRVVLSGGIQIDAEFLPPGTVVGVSMYTIHHSPTHFPSPFTFDPERWIESPSNPAESIAFARKVFNPFSIGARACSGRSLAYMQLKLTLAHLLWRFEFRLAEGQEGRGGGGKALGVGREKEDEYQLWDALGFGRDGPVVQVKAAA</sequence>
<keyword evidence="1" id="KW-0408">Iron</keyword>
<organism evidence="3 4">
    <name type="scientific">Plenodomus tracheiphilus IPT5</name>
    <dbReference type="NCBI Taxonomy" id="1408161"/>
    <lineage>
        <taxon>Eukaryota</taxon>
        <taxon>Fungi</taxon>
        <taxon>Dikarya</taxon>
        <taxon>Ascomycota</taxon>
        <taxon>Pezizomycotina</taxon>
        <taxon>Dothideomycetes</taxon>
        <taxon>Pleosporomycetidae</taxon>
        <taxon>Pleosporales</taxon>
        <taxon>Pleosporineae</taxon>
        <taxon>Leptosphaeriaceae</taxon>
        <taxon>Plenodomus</taxon>
    </lineage>
</organism>
<keyword evidence="1" id="KW-0349">Heme</keyword>
<accession>A0A6A7AZ14</accession>
<dbReference type="PRINTS" id="PR00463">
    <property type="entry name" value="EP450I"/>
</dbReference>
<feature type="binding site" description="axial binding residue" evidence="1">
    <location>
        <position position="458"/>
    </location>
    <ligand>
        <name>heme</name>
        <dbReference type="ChEBI" id="CHEBI:30413"/>
    </ligand>
    <ligandPart>
        <name>Fe</name>
        <dbReference type="ChEBI" id="CHEBI:18248"/>
    </ligandPart>
</feature>
<dbReference type="GO" id="GO:0005506">
    <property type="term" value="F:iron ion binding"/>
    <property type="evidence" value="ECO:0007669"/>
    <property type="project" value="InterPro"/>
</dbReference>
<dbReference type="CDD" id="cd11061">
    <property type="entry name" value="CYP67-like"/>
    <property type="match status" value="1"/>
</dbReference>
<gene>
    <name evidence="3" type="ORF">T440DRAFT_500421</name>
</gene>
<comment type="cofactor">
    <cofactor evidence="1">
        <name>heme</name>
        <dbReference type="ChEBI" id="CHEBI:30413"/>
    </cofactor>
</comment>
<dbReference type="PRINTS" id="PR00385">
    <property type="entry name" value="P450"/>
</dbReference>
<keyword evidence="1" id="KW-0479">Metal-binding</keyword>
<dbReference type="Pfam" id="PF00067">
    <property type="entry name" value="p450"/>
    <property type="match status" value="1"/>
</dbReference>
<evidence type="ECO:0000313" key="3">
    <source>
        <dbReference type="EMBL" id="KAF2848536.1"/>
    </source>
</evidence>
<keyword evidence="4" id="KW-1185">Reference proteome</keyword>
<dbReference type="AlphaFoldDB" id="A0A6A7AZ14"/>
<evidence type="ECO:0000256" key="1">
    <source>
        <dbReference type="PIRSR" id="PIRSR602401-1"/>
    </source>
</evidence>
<feature type="transmembrane region" description="Helical" evidence="2">
    <location>
        <begin position="14"/>
        <end position="35"/>
    </location>
</feature>
<dbReference type="OrthoDB" id="1470350at2759"/>
<dbReference type="Proteomes" id="UP000799423">
    <property type="component" value="Unassembled WGS sequence"/>
</dbReference>
<dbReference type="GO" id="GO:0020037">
    <property type="term" value="F:heme binding"/>
    <property type="evidence" value="ECO:0007669"/>
    <property type="project" value="InterPro"/>
</dbReference>
<dbReference type="InterPro" id="IPR050121">
    <property type="entry name" value="Cytochrome_P450_monoxygenase"/>
</dbReference>
<dbReference type="GO" id="GO:0004497">
    <property type="term" value="F:monooxygenase activity"/>
    <property type="evidence" value="ECO:0007669"/>
    <property type="project" value="InterPro"/>
</dbReference>
<protein>
    <submittedName>
        <fullName evidence="3">Cytochrome P450</fullName>
    </submittedName>
</protein>
<keyword evidence="2" id="KW-0472">Membrane</keyword>
<keyword evidence="2" id="KW-0812">Transmembrane</keyword>
<dbReference type="EMBL" id="MU006317">
    <property type="protein sequence ID" value="KAF2848536.1"/>
    <property type="molecule type" value="Genomic_DNA"/>
</dbReference>
<evidence type="ECO:0000256" key="2">
    <source>
        <dbReference type="SAM" id="Phobius"/>
    </source>
</evidence>
<proteinExistence type="predicted"/>
<dbReference type="GO" id="GO:0016705">
    <property type="term" value="F:oxidoreductase activity, acting on paired donors, with incorporation or reduction of molecular oxygen"/>
    <property type="evidence" value="ECO:0007669"/>
    <property type="project" value="InterPro"/>
</dbReference>